<evidence type="ECO:0000256" key="4">
    <source>
        <dbReference type="ARBA" id="ARBA00023270"/>
    </source>
</evidence>
<comment type="function">
    <text evidence="6 7">Catalyzes a reversible aldol reaction between acetaldehyde and D-glyceraldehyde 3-phosphate to generate 2-deoxy-D-ribose 5-phosphate.</text>
</comment>
<accession>A0A7C8HDM4</accession>
<evidence type="ECO:0000256" key="6">
    <source>
        <dbReference type="ARBA" id="ARBA00056337"/>
    </source>
</evidence>
<dbReference type="RefSeq" id="WP_158741304.1">
    <property type="nucleotide sequence ID" value="NZ_WSLF01000012.1"/>
</dbReference>
<dbReference type="EC" id="4.1.2.4" evidence="7"/>
<dbReference type="InterPro" id="IPR011343">
    <property type="entry name" value="DeoC"/>
</dbReference>
<name>A0A7C8HDM4_9FIRM</name>
<dbReference type="GO" id="GO:0004139">
    <property type="term" value="F:deoxyribose-phosphate aldolase activity"/>
    <property type="evidence" value="ECO:0007669"/>
    <property type="project" value="UniProtKB-UniRule"/>
</dbReference>
<dbReference type="FunFam" id="3.20.20.70:FF:000044">
    <property type="entry name" value="Deoxyribose-phosphate aldolase"/>
    <property type="match status" value="1"/>
</dbReference>
<sequence length="224" mass="23943">MEDKQLAAMIDHTVLKPDAKEEDIRKLCEEAKEYGFATVCVNPCYVPMAKHLLQDSNVGITTVIGFPLGANTITTKTSEAQEAIENGATEVDMVINIGALKDKKHDYVRDEIKAVVHTVNKRAVVKVIIETSLLTDEEKEKACLLAKEAGADFVKTSTGFSGGGATKADIELMRRTVGETMGVKASGGVRTRQDAEALVKAGANRIGASASVAIIKGEKSNSSY</sequence>
<dbReference type="PANTHER" id="PTHR10889">
    <property type="entry name" value="DEOXYRIBOSE-PHOSPHATE ALDOLASE"/>
    <property type="match status" value="1"/>
</dbReference>
<feature type="active site" description="Proton donor/acceptor" evidence="7">
    <location>
        <position position="92"/>
    </location>
</feature>
<protein>
    <recommendedName>
        <fullName evidence="7">Deoxyribose-phosphate aldolase</fullName>
        <shortName evidence="7">DERA</shortName>
        <ecNumber evidence="7">4.1.2.4</ecNumber>
    </recommendedName>
    <alternativeName>
        <fullName evidence="7">2-deoxy-D-ribose 5-phosphate aldolase</fullName>
    </alternativeName>
    <alternativeName>
        <fullName evidence="7">Phosphodeoxyriboaldolase</fullName>
        <shortName evidence="7">Deoxyriboaldolase</shortName>
    </alternativeName>
</protein>
<evidence type="ECO:0000256" key="2">
    <source>
        <dbReference type="ARBA" id="ARBA00022490"/>
    </source>
</evidence>
<dbReference type="PANTHER" id="PTHR10889:SF1">
    <property type="entry name" value="DEOXYRIBOSE-PHOSPHATE ALDOLASE"/>
    <property type="match status" value="1"/>
</dbReference>
<dbReference type="EMBL" id="WSLF01000012">
    <property type="protein sequence ID" value="KAE9631377.1"/>
    <property type="molecule type" value="Genomic_DNA"/>
</dbReference>
<dbReference type="NCBIfam" id="TIGR00126">
    <property type="entry name" value="deoC"/>
    <property type="match status" value="1"/>
</dbReference>
<proteinExistence type="inferred from homology"/>
<evidence type="ECO:0000313" key="8">
    <source>
        <dbReference type="EMBL" id="KAE9631377.1"/>
    </source>
</evidence>
<comment type="similarity">
    <text evidence="1 7">Belongs to the DeoC/FbaB aldolase family. DeoC type 1 subfamily.</text>
</comment>
<dbReference type="Gene3D" id="3.20.20.70">
    <property type="entry name" value="Aldolase class I"/>
    <property type="match status" value="1"/>
</dbReference>
<dbReference type="PIRSF" id="PIRSF001357">
    <property type="entry name" value="DeoC"/>
    <property type="match status" value="1"/>
</dbReference>
<organism evidence="8 9">
    <name type="scientific">Defluviitalea raffinosedens</name>
    <dbReference type="NCBI Taxonomy" id="1450156"/>
    <lineage>
        <taxon>Bacteria</taxon>
        <taxon>Bacillati</taxon>
        <taxon>Bacillota</taxon>
        <taxon>Clostridia</taxon>
        <taxon>Lachnospirales</taxon>
        <taxon>Defluviitaleaceae</taxon>
        <taxon>Defluviitalea</taxon>
    </lineage>
</organism>
<dbReference type="CDD" id="cd00959">
    <property type="entry name" value="DeoC"/>
    <property type="match status" value="1"/>
</dbReference>
<dbReference type="SMART" id="SM01133">
    <property type="entry name" value="DeoC"/>
    <property type="match status" value="1"/>
</dbReference>
<dbReference type="HAMAP" id="MF_00114">
    <property type="entry name" value="DeoC_type1"/>
    <property type="match status" value="1"/>
</dbReference>
<dbReference type="GO" id="GO:0009264">
    <property type="term" value="P:deoxyribonucleotide catabolic process"/>
    <property type="evidence" value="ECO:0007669"/>
    <property type="project" value="UniProtKB-UniRule"/>
</dbReference>
<feature type="active site" description="Proton donor/acceptor" evidence="7">
    <location>
        <position position="184"/>
    </location>
</feature>
<evidence type="ECO:0000256" key="1">
    <source>
        <dbReference type="ARBA" id="ARBA00010936"/>
    </source>
</evidence>
<dbReference type="OrthoDB" id="9778711at2"/>
<dbReference type="InterPro" id="IPR013785">
    <property type="entry name" value="Aldolase_TIM"/>
</dbReference>
<keyword evidence="3 7" id="KW-0456">Lyase</keyword>
<keyword evidence="9" id="KW-1185">Reference proteome</keyword>
<evidence type="ECO:0000256" key="3">
    <source>
        <dbReference type="ARBA" id="ARBA00023239"/>
    </source>
</evidence>
<dbReference type="SUPFAM" id="SSF51569">
    <property type="entry name" value="Aldolase"/>
    <property type="match status" value="1"/>
</dbReference>
<dbReference type="AlphaFoldDB" id="A0A7C8HDM4"/>
<feature type="active site" description="Schiff-base intermediate with acetaldehyde" evidence="7">
    <location>
        <position position="155"/>
    </location>
</feature>
<dbReference type="InterPro" id="IPR028581">
    <property type="entry name" value="DeoC_typeI"/>
</dbReference>
<dbReference type="Proteomes" id="UP000483018">
    <property type="component" value="Unassembled WGS sequence"/>
</dbReference>
<comment type="pathway">
    <text evidence="7">Carbohydrate degradation; 2-deoxy-D-ribose 1-phosphate degradation; D-glyceraldehyde 3-phosphate and acetaldehyde from 2-deoxy-alpha-D-ribose 1-phosphate: step 2/2.</text>
</comment>
<evidence type="ECO:0000256" key="7">
    <source>
        <dbReference type="HAMAP-Rule" id="MF_00114"/>
    </source>
</evidence>
<dbReference type="GO" id="GO:0006018">
    <property type="term" value="P:2-deoxyribose 1-phosphate catabolic process"/>
    <property type="evidence" value="ECO:0007669"/>
    <property type="project" value="UniProtKB-UniRule"/>
</dbReference>
<dbReference type="InterPro" id="IPR002915">
    <property type="entry name" value="DeoC/FbaB/LacD_aldolase"/>
</dbReference>
<dbReference type="GO" id="GO:0005737">
    <property type="term" value="C:cytoplasm"/>
    <property type="evidence" value="ECO:0007669"/>
    <property type="project" value="UniProtKB-SubCell"/>
</dbReference>
<keyword evidence="2 7" id="KW-0963">Cytoplasm</keyword>
<keyword evidence="4 7" id="KW-0704">Schiff base</keyword>
<comment type="catalytic activity">
    <reaction evidence="5 7">
        <text>2-deoxy-D-ribose 5-phosphate = D-glyceraldehyde 3-phosphate + acetaldehyde</text>
        <dbReference type="Rhea" id="RHEA:12821"/>
        <dbReference type="ChEBI" id="CHEBI:15343"/>
        <dbReference type="ChEBI" id="CHEBI:59776"/>
        <dbReference type="ChEBI" id="CHEBI:62877"/>
        <dbReference type="EC" id="4.1.2.4"/>
    </reaction>
</comment>
<gene>
    <name evidence="7 8" type="primary">deoC</name>
    <name evidence="8" type="ORF">GND95_11485</name>
</gene>
<evidence type="ECO:0000313" key="9">
    <source>
        <dbReference type="Proteomes" id="UP000483018"/>
    </source>
</evidence>
<comment type="caution">
    <text evidence="8">The sequence shown here is derived from an EMBL/GenBank/DDBJ whole genome shotgun (WGS) entry which is preliminary data.</text>
</comment>
<evidence type="ECO:0000256" key="5">
    <source>
        <dbReference type="ARBA" id="ARBA00048791"/>
    </source>
</evidence>
<dbReference type="UniPathway" id="UPA00002">
    <property type="reaction ID" value="UER00468"/>
</dbReference>
<comment type="subcellular location">
    <subcellularLocation>
        <location evidence="7">Cytoplasm</location>
    </subcellularLocation>
</comment>
<dbReference type="GO" id="GO:0016052">
    <property type="term" value="P:carbohydrate catabolic process"/>
    <property type="evidence" value="ECO:0007669"/>
    <property type="project" value="TreeGrafter"/>
</dbReference>
<dbReference type="Pfam" id="PF01791">
    <property type="entry name" value="DeoC"/>
    <property type="match status" value="1"/>
</dbReference>
<reference evidence="8 9" key="1">
    <citation type="submission" date="2019-12" db="EMBL/GenBank/DDBJ databases">
        <title>Defluviitalea raffinosedens, isolated from a biogas fermenter, genome sequencing and characterization.</title>
        <authorList>
            <person name="Rettenmaier R."/>
            <person name="Schneider M."/>
            <person name="Neuhaus K."/>
            <person name="Liebl W."/>
            <person name="Zverlov V."/>
        </authorList>
    </citation>
    <scope>NUCLEOTIDE SEQUENCE [LARGE SCALE GENOMIC DNA]</scope>
    <source>
        <strain evidence="8 9">249c-K6</strain>
    </source>
</reference>